<evidence type="ECO:0000256" key="4">
    <source>
        <dbReference type="ARBA" id="ARBA00022989"/>
    </source>
</evidence>
<accession>A0ABS1KBQ3</accession>
<feature type="transmembrane region" description="Helical" evidence="6">
    <location>
        <begin position="263"/>
        <end position="286"/>
    </location>
</feature>
<feature type="transmembrane region" description="Helical" evidence="6">
    <location>
        <begin position="307"/>
        <end position="333"/>
    </location>
</feature>
<comment type="caution">
    <text evidence="7">The sequence shown here is derived from an EMBL/GenBank/DDBJ whole genome shotgun (WGS) entry which is preliminary data.</text>
</comment>
<keyword evidence="3 6" id="KW-0812">Transmembrane</keyword>
<keyword evidence="4 6" id="KW-1133">Transmembrane helix</keyword>
<evidence type="ECO:0000313" key="7">
    <source>
        <dbReference type="EMBL" id="MBL0736921.1"/>
    </source>
</evidence>
<evidence type="ECO:0000256" key="2">
    <source>
        <dbReference type="ARBA" id="ARBA00022475"/>
    </source>
</evidence>
<organism evidence="7 8">
    <name type="scientific">Flavobacterium tagetis</name>
    <dbReference type="NCBI Taxonomy" id="2801336"/>
    <lineage>
        <taxon>Bacteria</taxon>
        <taxon>Pseudomonadati</taxon>
        <taxon>Bacteroidota</taxon>
        <taxon>Flavobacteriia</taxon>
        <taxon>Flavobacteriales</taxon>
        <taxon>Flavobacteriaceae</taxon>
        <taxon>Flavobacterium</taxon>
    </lineage>
</organism>
<reference evidence="7 8" key="1">
    <citation type="submission" date="2021-01" db="EMBL/GenBank/DDBJ databases">
        <title>Genome seq and assembly of Flavobacterium sp. GN10.</title>
        <authorList>
            <person name="Chhetri G."/>
        </authorList>
    </citation>
    <scope>NUCLEOTIDE SEQUENCE [LARGE SCALE GENOMIC DNA]</scope>
    <source>
        <strain evidence="7 8">GN10</strain>
    </source>
</reference>
<evidence type="ECO:0000256" key="5">
    <source>
        <dbReference type="ARBA" id="ARBA00023136"/>
    </source>
</evidence>
<proteinExistence type="predicted"/>
<keyword evidence="2" id="KW-1003">Cell membrane</keyword>
<evidence type="ECO:0000256" key="6">
    <source>
        <dbReference type="SAM" id="Phobius"/>
    </source>
</evidence>
<feature type="transmembrane region" description="Helical" evidence="6">
    <location>
        <begin position="43"/>
        <end position="66"/>
    </location>
</feature>
<evidence type="ECO:0000256" key="3">
    <source>
        <dbReference type="ARBA" id="ARBA00022692"/>
    </source>
</evidence>
<name>A0ABS1KBQ3_9FLAO</name>
<feature type="transmembrane region" description="Helical" evidence="6">
    <location>
        <begin position="339"/>
        <end position="365"/>
    </location>
</feature>
<dbReference type="PANTHER" id="PTHR30250">
    <property type="entry name" value="PST FAMILY PREDICTED COLANIC ACID TRANSPORTER"/>
    <property type="match status" value="1"/>
</dbReference>
<sequence>MSDNKASYQQILKATSIFGSVQFLTILFSVIRTKIIAVFIGPAGMGIIALLNSTLNLIGGVTGLGIETSAIKSISENYKEDDGKSVSKIVEIVKRIMLFTGILGAFLTIVFSKYISILSFGNDSQMYSLIFLSVTLIFKQLTSSQMVVLQGLRKLKLLAKANLYGNLFGLLFSIPIYYFLGIDAIVPTIILSSFAAFVFAFYYASKVQLQKESIHKSQLLSEGKSIIQLGIMLTISSLLTLLSAYLTQIYISNVSSTEQVGLYSAGFTLLNSYVGTIFTVMSTDYYPRLAAINSDNTKVRTAVLQQSYISILIITPIIVLFLTFVPFIVKVLYSSKFLVIISMVCFGIIGMLFRAVSFSMGYILIAKGDSGLFTKTAIGFNTLSLMLNVAGYYFYGLEGLGISFLVYSIFHFFALKVITKKNYNFYFDKKISMTFFTCFLLCITSFFVRYIELTILRSLLMAILCIITIAYFLYEINREINLKETLNAVFRNNKKEL</sequence>
<feature type="transmembrane region" description="Helical" evidence="6">
    <location>
        <begin position="226"/>
        <end position="251"/>
    </location>
</feature>
<dbReference type="EMBL" id="JAERSF010000002">
    <property type="protein sequence ID" value="MBL0736921.1"/>
    <property type="molecule type" value="Genomic_DNA"/>
</dbReference>
<feature type="transmembrane region" description="Helical" evidence="6">
    <location>
        <begin position="161"/>
        <end position="179"/>
    </location>
</feature>
<feature type="transmembrane region" description="Helical" evidence="6">
    <location>
        <begin position="454"/>
        <end position="474"/>
    </location>
</feature>
<feature type="transmembrane region" description="Helical" evidence="6">
    <location>
        <begin position="185"/>
        <end position="205"/>
    </location>
</feature>
<feature type="transmembrane region" description="Helical" evidence="6">
    <location>
        <begin position="96"/>
        <end position="115"/>
    </location>
</feature>
<protein>
    <submittedName>
        <fullName evidence="7">Oligosaccharide flippase family protein</fullName>
    </submittedName>
</protein>
<keyword evidence="5 6" id="KW-0472">Membrane</keyword>
<evidence type="ECO:0000256" key="1">
    <source>
        <dbReference type="ARBA" id="ARBA00004651"/>
    </source>
</evidence>
<feature type="transmembrane region" description="Helical" evidence="6">
    <location>
        <begin position="431"/>
        <end position="448"/>
    </location>
</feature>
<dbReference type="Pfam" id="PF13440">
    <property type="entry name" value="Polysacc_synt_3"/>
    <property type="match status" value="1"/>
</dbReference>
<feature type="transmembrane region" description="Helical" evidence="6">
    <location>
        <begin position="127"/>
        <end position="149"/>
    </location>
</feature>
<feature type="transmembrane region" description="Helical" evidence="6">
    <location>
        <begin position="12"/>
        <end position="31"/>
    </location>
</feature>
<comment type="subcellular location">
    <subcellularLocation>
        <location evidence="1">Cell membrane</location>
        <topology evidence="1">Multi-pass membrane protein</topology>
    </subcellularLocation>
</comment>
<dbReference type="Proteomes" id="UP000603728">
    <property type="component" value="Unassembled WGS sequence"/>
</dbReference>
<dbReference type="RefSeq" id="WP_202000315.1">
    <property type="nucleotide sequence ID" value="NZ_JAERSF010000002.1"/>
</dbReference>
<gene>
    <name evidence="7" type="ORF">JI750_08515</name>
</gene>
<dbReference type="InterPro" id="IPR050833">
    <property type="entry name" value="Poly_Biosynth_Transport"/>
</dbReference>
<dbReference type="PANTHER" id="PTHR30250:SF11">
    <property type="entry name" value="O-ANTIGEN TRANSPORTER-RELATED"/>
    <property type="match status" value="1"/>
</dbReference>
<evidence type="ECO:0000313" key="8">
    <source>
        <dbReference type="Proteomes" id="UP000603728"/>
    </source>
</evidence>
<keyword evidence="8" id="KW-1185">Reference proteome</keyword>